<feature type="domain" description="Histidine kinase" evidence="8">
    <location>
        <begin position="401"/>
        <end position="506"/>
    </location>
</feature>
<keyword evidence="6" id="KW-0067">ATP-binding</keyword>
<dbReference type="GO" id="GO:0005524">
    <property type="term" value="F:ATP binding"/>
    <property type="evidence" value="ECO:0007669"/>
    <property type="project" value="UniProtKB-KW"/>
</dbReference>
<dbReference type="Pfam" id="PF13185">
    <property type="entry name" value="GAF_2"/>
    <property type="match status" value="1"/>
</dbReference>
<dbReference type="InterPro" id="IPR004358">
    <property type="entry name" value="Sig_transdc_His_kin-like_C"/>
</dbReference>
<dbReference type="PANTHER" id="PTHR42878:SF7">
    <property type="entry name" value="SENSOR HISTIDINE KINASE GLRK"/>
    <property type="match status" value="1"/>
</dbReference>
<dbReference type="InterPro" id="IPR003018">
    <property type="entry name" value="GAF"/>
</dbReference>
<sequence length="506" mass="57749">MQKYFDCHDTEFLEEILDVPCIICDSNINILYLSKKFNKIISYIQELPDEKSRSESEGPKEHIPEINEQLKLKLNTEEKDTIKKTEITLNGNRFIFSVRKFSGNNKSEGFILRYEPEVEPADCVVHVMKLNKILHTINRIICATSSAENQRDLLPIALRMTVELMNFDAGAIYFPDSNLRSASMDVYYGLYDLFFDSKINLKSENSNYSGVFRDNKAIYTEQYLGVPHEENESGVFSMAIIPVITDEKTIAILSIATSNIHRFSELEKETLEAIGKEIGGFIRLVKLQRELIYANEEANLYLDIMTHDINNANLISQGYLEILEEISADKPEKYVKKALSGVVQSSDIIRNVSVIRRFREDKLKLKKISLDRILTEIIRNYPDANIKYDNCGLTVTADELLPEVFLNLFGNSLKHGGRDTAITVSAKEEEGKVFVNVCDDGTGIPDDKKPDIFRRYYKGRIQSSGKGLGLSIVQMILERYKANITVNDRVAGDYRKGVCFRITFEK</sequence>
<dbReference type="Proteomes" id="UP001060368">
    <property type="component" value="Chromosome"/>
</dbReference>
<organism evidence="9 10">
    <name type="scientific">Methanoplanus endosymbiosus</name>
    <dbReference type="NCBI Taxonomy" id="33865"/>
    <lineage>
        <taxon>Archaea</taxon>
        <taxon>Methanobacteriati</taxon>
        <taxon>Methanobacteriota</taxon>
        <taxon>Stenosarchaea group</taxon>
        <taxon>Methanomicrobia</taxon>
        <taxon>Methanomicrobiales</taxon>
        <taxon>Methanomicrobiaceae</taxon>
        <taxon>Methanoplanus</taxon>
    </lineage>
</organism>
<evidence type="ECO:0000259" key="8">
    <source>
        <dbReference type="PROSITE" id="PS50109"/>
    </source>
</evidence>
<dbReference type="RefSeq" id="WP_257743808.1">
    <property type="nucleotide sequence ID" value="NZ_CP096115.1"/>
</dbReference>
<dbReference type="InterPro" id="IPR050351">
    <property type="entry name" value="BphY/WalK/GraS-like"/>
</dbReference>
<dbReference type="GeneID" id="74307237"/>
<dbReference type="PRINTS" id="PR00344">
    <property type="entry name" value="BCTRLSENSOR"/>
</dbReference>
<keyword evidence="5 9" id="KW-0418">Kinase</keyword>
<evidence type="ECO:0000256" key="2">
    <source>
        <dbReference type="ARBA" id="ARBA00012438"/>
    </source>
</evidence>
<dbReference type="Gene3D" id="3.30.565.10">
    <property type="entry name" value="Histidine kinase-like ATPase, C-terminal domain"/>
    <property type="match status" value="1"/>
</dbReference>
<evidence type="ECO:0000256" key="1">
    <source>
        <dbReference type="ARBA" id="ARBA00000085"/>
    </source>
</evidence>
<reference evidence="9" key="1">
    <citation type="submission" date="2022-04" db="EMBL/GenBank/DDBJ databases">
        <title>Complete genome of Methanoplanus endosymbiosus DSM 3599.</title>
        <authorList>
            <person name="Chen S.-C."/>
            <person name="You Y.-T."/>
            <person name="Zhou Y.-Z."/>
            <person name="Lai M.-C."/>
        </authorList>
    </citation>
    <scope>NUCLEOTIDE SEQUENCE</scope>
    <source>
        <strain evidence="9">DSM 3599</strain>
    </source>
</reference>
<protein>
    <recommendedName>
        <fullName evidence="2">histidine kinase</fullName>
        <ecNumber evidence="2">2.7.13.3</ecNumber>
    </recommendedName>
</protein>
<name>A0A9E7PRD9_9EURY</name>
<dbReference type="SUPFAM" id="SSF55874">
    <property type="entry name" value="ATPase domain of HSP90 chaperone/DNA topoisomerase II/histidine kinase"/>
    <property type="match status" value="1"/>
</dbReference>
<dbReference type="EC" id="2.7.13.3" evidence="2"/>
<dbReference type="SMART" id="SM00387">
    <property type="entry name" value="HATPase_c"/>
    <property type="match status" value="1"/>
</dbReference>
<dbReference type="Gene3D" id="3.30.450.40">
    <property type="match status" value="1"/>
</dbReference>
<dbReference type="InterPro" id="IPR029016">
    <property type="entry name" value="GAF-like_dom_sf"/>
</dbReference>
<evidence type="ECO:0000313" key="9">
    <source>
        <dbReference type="EMBL" id="UUX93671.1"/>
    </source>
</evidence>
<dbReference type="InterPro" id="IPR003594">
    <property type="entry name" value="HATPase_dom"/>
</dbReference>
<keyword evidence="10" id="KW-1185">Reference proteome</keyword>
<proteinExistence type="predicted"/>
<accession>A0A9E7PRD9</accession>
<comment type="catalytic activity">
    <reaction evidence="1">
        <text>ATP + protein L-histidine = ADP + protein N-phospho-L-histidine.</text>
        <dbReference type="EC" id="2.7.13.3"/>
    </reaction>
</comment>
<dbReference type="PROSITE" id="PS50109">
    <property type="entry name" value="HIS_KIN"/>
    <property type="match status" value="1"/>
</dbReference>
<dbReference type="CDD" id="cd00075">
    <property type="entry name" value="HATPase"/>
    <property type="match status" value="1"/>
</dbReference>
<evidence type="ECO:0000256" key="4">
    <source>
        <dbReference type="ARBA" id="ARBA00022741"/>
    </source>
</evidence>
<dbReference type="GO" id="GO:0004673">
    <property type="term" value="F:protein histidine kinase activity"/>
    <property type="evidence" value="ECO:0007669"/>
    <property type="project" value="UniProtKB-EC"/>
</dbReference>
<keyword evidence="4" id="KW-0547">Nucleotide-binding</keyword>
<evidence type="ECO:0000256" key="7">
    <source>
        <dbReference type="ARBA" id="ARBA00023012"/>
    </source>
</evidence>
<keyword evidence="7" id="KW-0902">Two-component regulatory system</keyword>
<dbReference type="GO" id="GO:0000156">
    <property type="term" value="F:phosphorelay response regulator activity"/>
    <property type="evidence" value="ECO:0007669"/>
    <property type="project" value="TreeGrafter"/>
</dbReference>
<dbReference type="SUPFAM" id="SSF55781">
    <property type="entry name" value="GAF domain-like"/>
    <property type="match status" value="1"/>
</dbReference>
<dbReference type="EMBL" id="CP096115">
    <property type="protein sequence ID" value="UUX93671.1"/>
    <property type="molecule type" value="Genomic_DNA"/>
</dbReference>
<dbReference type="GO" id="GO:0007234">
    <property type="term" value="P:osmosensory signaling via phosphorelay pathway"/>
    <property type="evidence" value="ECO:0007669"/>
    <property type="project" value="TreeGrafter"/>
</dbReference>
<evidence type="ECO:0000313" key="10">
    <source>
        <dbReference type="Proteomes" id="UP001060368"/>
    </source>
</evidence>
<dbReference type="KEGG" id="mend:L6E24_06025"/>
<dbReference type="AlphaFoldDB" id="A0A9E7PRD9"/>
<gene>
    <name evidence="9" type="ORF">L6E24_06025</name>
</gene>
<dbReference type="InterPro" id="IPR036890">
    <property type="entry name" value="HATPase_C_sf"/>
</dbReference>
<dbReference type="PANTHER" id="PTHR42878">
    <property type="entry name" value="TWO-COMPONENT HISTIDINE KINASE"/>
    <property type="match status" value="1"/>
</dbReference>
<dbReference type="InterPro" id="IPR005467">
    <property type="entry name" value="His_kinase_dom"/>
</dbReference>
<evidence type="ECO:0000256" key="5">
    <source>
        <dbReference type="ARBA" id="ARBA00022777"/>
    </source>
</evidence>
<evidence type="ECO:0000256" key="6">
    <source>
        <dbReference type="ARBA" id="ARBA00022840"/>
    </source>
</evidence>
<keyword evidence="3" id="KW-0808">Transferase</keyword>
<dbReference type="GO" id="GO:0030295">
    <property type="term" value="F:protein kinase activator activity"/>
    <property type="evidence" value="ECO:0007669"/>
    <property type="project" value="TreeGrafter"/>
</dbReference>
<dbReference type="Pfam" id="PF02518">
    <property type="entry name" value="HATPase_c"/>
    <property type="match status" value="1"/>
</dbReference>
<evidence type="ECO:0000256" key="3">
    <source>
        <dbReference type="ARBA" id="ARBA00022679"/>
    </source>
</evidence>